<dbReference type="GeneID" id="18932757"/>
<dbReference type="KEGG" id="mlr:MELLADRAFT_76283"/>
<reference evidence="3" key="1">
    <citation type="journal article" date="2011" name="Proc. Natl. Acad. Sci. U.S.A.">
        <title>Obligate biotrophy features unraveled by the genomic analysis of rust fungi.</title>
        <authorList>
            <person name="Duplessis S."/>
            <person name="Cuomo C.A."/>
            <person name="Lin Y.-C."/>
            <person name="Aerts A."/>
            <person name="Tisserant E."/>
            <person name="Veneault-Fourrey C."/>
            <person name="Joly D.L."/>
            <person name="Hacquard S."/>
            <person name="Amselem J."/>
            <person name="Cantarel B.L."/>
            <person name="Chiu R."/>
            <person name="Coutinho P.M."/>
            <person name="Feau N."/>
            <person name="Field M."/>
            <person name="Frey P."/>
            <person name="Gelhaye E."/>
            <person name="Goldberg J."/>
            <person name="Grabherr M.G."/>
            <person name="Kodira C.D."/>
            <person name="Kohler A."/>
            <person name="Kuees U."/>
            <person name="Lindquist E.A."/>
            <person name="Lucas S.M."/>
            <person name="Mago R."/>
            <person name="Mauceli E."/>
            <person name="Morin E."/>
            <person name="Murat C."/>
            <person name="Pangilinan J.L."/>
            <person name="Park R."/>
            <person name="Pearson M."/>
            <person name="Quesneville H."/>
            <person name="Rouhier N."/>
            <person name="Sakthikumar S."/>
            <person name="Salamov A.A."/>
            <person name="Schmutz J."/>
            <person name="Selles B."/>
            <person name="Shapiro H."/>
            <person name="Tanguay P."/>
            <person name="Tuskan G.A."/>
            <person name="Henrissat B."/>
            <person name="Van de Peer Y."/>
            <person name="Rouze P."/>
            <person name="Ellis J.G."/>
            <person name="Dodds P.N."/>
            <person name="Schein J.E."/>
            <person name="Zhong S."/>
            <person name="Hamelin R.C."/>
            <person name="Grigoriev I.V."/>
            <person name="Szabo L.J."/>
            <person name="Martin F."/>
        </authorList>
    </citation>
    <scope>NUCLEOTIDE SEQUENCE [LARGE SCALE GENOMIC DNA]</scope>
    <source>
        <strain evidence="3">98AG31 / pathotype 3-4-7</strain>
    </source>
</reference>
<evidence type="ECO:0000256" key="1">
    <source>
        <dbReference type="SAM" id="MobiDB-lite"/>
    </source>
</evidence>
<dbReference type="VEuPathDB" id="FungiDB:MELLADRAFT_76283"/>
<organism evidence="3">
    <name type="scientific">Melampsora larici-populina (strain 98AG31 / pathotype 3-4-7)</name>
    <name type="common">Poplar leaf rust fungus</name>
    <dbReference type="NCBI Taxonomy" id="747676"/>
    <lineage>
        <taxon>Eukaryota</taxon>
        <taxon>Fungi</taxon>
        <taxon>Dikarya</taxon>
        <taxon>Basidiomycota</taxon>
        <taxon>Pucciniomycotina</taxon>
        <taxon>Pucciniomycetes</taxon>
        <taxon>Pucciniales</taxon>
        <taxon>Melampsoraceae</taxon>
        <taxon>Melampsora</taxon>
    </lineage>
</organism>
<sequence length="190" mass="21404">MPKLQFVTLNLIGRDGKIIPEKRQKPTQSWSSMSVTCDVPGGSFFGIRLSSTPLPFDVVVKVWLDGFFAAGRCFLAGDSQPIIEYDISHIQNSSKLTGSRFRMLDYEDPREYCEVQVTIHRCCIGEKYASDLTSQHDENLNQESLPPSPTSSRGSSFARRGCLNQVEESPIILHEDPNPYLMITWKCRAV</sequence>
<evidence type="ECO:0000313" key="3">
    <source>
        <dbReference type="Proteomes" id="UP000001072"/>
    </source>
</evidence>
<dbReference type="OrthoDB" id="2496560at2759"/>
<dbReference type="RefSeq" id="XP_007404076.1">
    <property type="nucleotide sequence ID" value="XM_007404014.1"/>
</dbReference>
<dbReference type="EMBL" id="GL883090">
    <property type="protein sequence ID" value="EGG13138.1"/>
    <property type="molecule type" value="Genomic_DNA"/>
</dbReference>
<name>F4R3N4_MELLP</name>
<proteinExistence type="predicted"/>
<dbReference type="HOGENOM" id="CLU_127810_0_0_1"/>
<dbReference type="Proteomes" id="UP000001072">
    <property type="component" value="Unassembled WGS sequence"/>
</dbReference>
<dbReference type="InParanoid" id="F4R3N4"/>
<protein>
    <submittedName>
        <fullName evidence="2">Uncharacterized protein</fullName>
    </submittedName>
</protein>
<evidence type="ECO:0000313" key="2">
    <source>
        <dbReference type="EMBL" id="EGG13138.1"/>
    </source>
</evidence>
<accession>F4R3N4</accession>
<feature type="compositionally biased region" description="Polar residues" evidence="1">
    <location>
        <begin position="141"/>
        <end position="155"/>
    </location>
</feature>
<keyword evidence="3" id="KW-1185">Reference proteome</keyword>
<gene>
    <name evidence="2" type="ORF">MELLADRAFT_76283</name>
</gene>
<feature type="region of interest" description="Disordered" evidence="1">
    <location>
        <begin position="136"/>
        <end position="157"/>
    </location>
</feature>
<dbReference type="AlphaFoldDB" id="F4R3N4"/>